<dbReference type="FunFam" id="2.40.50.140:FF:000112">
    <property type="entry name" value="Exosome complex component RRP40"/>
    <property type="match status" value="1"/>
</dbReference>
<dbReference type="GO" id="GO:0003723">
    <property type="term" value="F:RNA binding"/>
    <property type="evidence" value="ECO:0007669"/>
    <property type="project" value="UniProtKB-KW"/>
</dbReference>
<dbReference type="SUPFAM" id="SSF50249">
    <property type="entry name" value="Nucleic acid-binding proteins"/>
    <property type="match status" value="1"/>
</dbReference>
<dbReference type="EMBL" id="JAFEKC020000017">
    <property type="protein sequence ID" value="KAK0510259.1"/>
    <property type="molecule type" value="Genomic_DNA"/>
</dbReference>
<dbReference type="AlphaFoldDB" id="A0AA39QYF0"/>
<dbReference type="InterPro" id="IPR049469">
    <property type="entry name" value="RRP40_KH-I"/>
</dbReference>
<dbReference type="Pfam" id="PF15985">
    <property type="entry name" value="KH_6"/>
    <property type="match status" value="1"/>
</dbReference>
<keyword evidence="5" id="KW-0698">rRNA processing</keyword>
<comment type="caution">
    <text evidence="12">The sequence shown here is derived from an EMBL/GenBank/DDBJ whole genome shotgun (WGS) entry which is preliminary data.</text>
</comment>
<feature type="domain" description="Exosome complex exonuclease Rrp40 N-terminal" evidence="11">
    <location>
        <begin position="28"/>
        <end position="67"/>
    </location>
</feature>
<dbReference type="Pfam" id="PF18311">
    <property type="entry name" value="Rrp40_N"/>
    <property type="match status" value="1"/>
</dbReference>
<evidence type="ECO:0000259" key="10">
    <source>
        <dbReference type="Pfam" id="PF15985"/>
    </source>
</evidence>
<dbReference type="GO" id="GO:0034475">
    <property type="term" value="P:U4 snRNA 3'-end processing"/>
    <property type="evidence" value="ECO:0007669"/>
    <property type="project" value="TreeGrafter"/>
</dbReference>
<dbReference type="Gene3D" id="3.30.1370.10">
    <property type="entry name" value="K Homology domain, type 1"/>
    <property type="match status" value="1"/>
</dbReference>
<dbReference type="InterPro" id="IPR012340">
    <property type="entry name" value="NA-bd_OB-fold"/>
</dbReference>
<evidence type="ECO:0000313" key="12">
    <source>
        <dbReference type="EMBL" id="KAK0510259.1"/>
    </source>
</evidence>
<evidence type="ECO:0000256" key="8">
    <source>
        <dbReference type="ARBA" id="ARBA00023242"/>
    </source>
</evidence>
<dbReference type="InterPro" id="IPR026699">
    <property type="entry name" value="Exosome_RNA_bind1/RRP40/RRP4"/>
</dbReference>
<evidence type="ECO:0000256" key="2">
    <source>
        <dbReference type="ARBA" id="ARBA00004604"/>
    </source>
</evidence>
<name>A0AA39QYF0_9LECA</name>
<dbReference type="Pfam" id="PF21262">
    <property type="entry name" value="RRP40_S1"/>
    <property type="match status" value="1"/>
</dbReference>
<evidence type="ECO:0000256" key="6">
    <source>
        <dbReference type="ARBA" id="ARBA00022835"/>
    </source>
</evidence>
<keyword evidence="7" id="KW-0694">RNA-binding</keyword>
<comment type="similarity">
    <text evidence="3">Belongs to the RRP40 family.</text>
</comment>
<dbReference type="GO" id="GO:0071035">
    <property type="term" value="P:nuclear polyadenylation-dependent rRNA catabolic process"/>
    <property type="evidence" value="ECO:0007669"/>
    <property type="project" value="TreeGrafter"/>
</dbReference>
<evidence type="ECO:0000259" key="11">
    <source>
        <dbReference type="Pfam" id="PF18311"/>
    </source>
</evidence>
<evidence type="ECO:0000256" key="7">
    <source>
        <dbReference type="ARBA" id="ARBA00022884"/>
    </source>
</evidence>
<evidence type="ECO:0000256" key="1">
    <source>
        <dbReference type="ARBA" id="ARBA00004496"/>
    </source>
</evidence>
<keyword evidence="4" id="KW-0963">Cytoplasm</keyword>
<dbReference type="InterPro" id="IPR036612">
    <property type="entry name" value="KH_dom_type_1_sf"/>
</dbReference>
<dbReference type="Gene3D" id="2.40.50.140">
    <property type="entry name" value="Nucleic acid-binding proteins"/>
    <property type="match status" value="1"/>
</dbReference>
<dbReference type="Gene3D" id="2.40.50.100">
    <property type="match status" value="1"/>
</dbReference>
<dbReference type="GO" id="GO:0071038">
    <property type="term" value="P:TRAMP-dependent tRNA surveillance pathway"/>
    <property type="evidence" value="ECO:0007669"/>
    <property type="project" value="TreeGrafter"/>
</dbReference>
<dbReference type="PANTHER" id="PTHR21321:SF1">
    <property type="entry name" value="EXOSOME COMPLEX COMPONENT RRP40"/>
    <property type="match status" value="1"/>
</dbReference>
<dbReference type="GO" id="GO:0000177">
    <property type="term" value="C:cytoplasmic exosome (RNase complex)"/>
    <property type="evidence" value="ECO:0007669"/>
    <property type="project" value="TreeGrafter"/>
</dbReference>
<organism evidence="12 13">
    <name type="scientific">Cladonia borealis</name>
    <dbReference type="NCBI Taxonomy" id="184061"/>
    <lineage>
        <taxon>Eukaryota</taxon>
        <taxon>Fungi</taxon>
        <taxon>Dikarya</taxon>
        <taxon>Ascomycota</taxon>
        <taxon>Pezizomycotina</taxon>
        <taxon>Lecanoromycetes</taxon>
        <taxon>OSLEUM clade</taxon>
        <taxon>Lecanoromycetidae</taxon>
        <taxon>Lecanorales</taxon>
        <taxon>Lecanorineae</taxon>
        <taxon>Cladoniaceae</taxon>
        <taxon>Cladonia</taxon>
    </lineage>
</organism>
<gene>
    <name evidence="12" type="ORF">JMJ35_007653</name>
</gene>
<keyword evidence="6" id="KW-0271">Exosome</keyword>
<dbReference type="CDD" id="cd22526">
    <property type="entry name" value="KH-I_Rrp40"/>
    <property type="match status" value="1"/>
</dbReference>
<dbReference type="SUPFAM" id="SSF54791">
    <property type="entry name" value="Eukaryotic type KH-domain (KH-domain type I)"/>
    <property type="match status" value="1"/>
</dbReference>
<feature type="domain" description="K Homology" evidence="10">
    <location>
        <begin position="157"/>
        <end position="208"/>
    </location>
</feature>
<dbReference type="GO" id="GO:0071034">
    <property type="term" value="P:CUT catabolic process"/>
    <property type="evidence" value="ECO:0007669"/>
    <property type="project" value="TreeGrafter"/>
</dbReference>
<comment type="subcellular location">
    <subcellularLocation>
        <location evidence="1">Cytoplasm</location>
    </subcellularLocation>
    <subcellularLocation>
        <location evidence="2">Nucleus</location>
        <location evidence="2">Nucleolus</location>
    </subcellularLocation>
</comment>
<keyword evidence="8" id="KW-0539">Nucleus</keyword>
<dbReference type="CDD" id="cd05790">
    <property type="entry name" value="S1_Rrp40"/>
    <property type="match status" value="1"/>
</dbReference>
<dbReference type="GO" id="GO:0071051">
    <property type="term" value="P:poly(A)-dependent snoRNA 3'-end processing"/>
    <property type="evidence" value="ECO:0007669"/>
    <property type="project" value="TreeGrafter"/>
</dbReference>
<proteinExistence type="inferred from homology"/>
<dbReference type="InterPro" id="IPR037319">
    <property type="entry name" value="Rrp40_S1"/>
</dbReference>
<evidence type="ECO:0000256" key="4">
    <source>
        <dbReference type="ARBA" id="ARBA00022490"/>
    </source>
</evidence>
<evidence type="ECO:0000256" key="9">
    <source>
        <dbReference type="ARBA" id="ARBA00030615"/>
    </source>
</evidence>
<accession>A0AA39QYF0</accession>
<dbReference type="Proteomes" id="UP001166286">
    <property type="component" value="Unassembled WGS sequence"/>
</dbReference>
<evidence type="ECO:0000256" key="3">
    <source>
        <dbReference type="ARBA" id="ARBA00007841"/>
    </source>
</evidence>
<reference evidence="12" key="1">
    <citation type="submission" date="2023-03" db="EMBL/GenBank/DDBJ databases">
        <title>Complete genome of Cladonia borealis.</title>
        <authorList>
            <person name="Park H."/>
        </authorList>
    </citation>
    <scope>NUCLEOTIDE SEQUENCE</scope>
    <source>
        <strain evidence="12">ANT050790</strain>
    </source>
</reference>
<sequence>MATKTLVFPGDIISPEVLPIPTNPSLPLKLGPGLRHVPPSTITSTLAGPLCIDRKKNAIWVENNTGRYIPQPNDLIIATVHHSSTDIYHCSITPHTAFAQLPQLAFEGATKKTRPQLNSGSLIYARILSASKHTDPEIVCYNPSTGKSEGMGELKGGMLFDISMAMARRLLMHKQKADGGIALLEEIGGKVAFEIAVGRNGKVWVKSGGVNETLLVGRALQETDTQGLGIEEQVKVVRRLMRQV</sequence>
<dbReference type="PANTHER" id="PTHR21321">
    <property type="entry name" value="PNAS-3 RELATED"/>
    <property type="match status" value="1"/>
</dbReference>
<keyword evidence="13" id="KW-1185">Reference proteome</keyword>
<dbReference type="FunFam" id="2.40.50.100:FF:000073">
    <property type="entry name" value="Putative Exosome complex component RRP40"/>
    <property type="match status" value="1"/>
</dbReference>
<dbReference type="InterPro" id="IPR041054">
    <property type="entry name" value="Rrp40_N_euk"/>
</dbReference>
<dbReference type="GO" id="GO:0000176">
    <property type="term" value="C:nuclear exosome (RNase complex)"/>
    <property type="evidence" value="ECO:0007669"/>
    <property type="project" value="TreeGrafter"/>
</dbReference>
<protein>
    <recommendedName>
        <fullName evidence="9">Ribosomal RNA-processing protein 40</fullName>
    </recommendedName>
</protein>
<evidence type="ECO:0000256" key="5">
    <source>
        <dbReference type="ARBA" id="ARBA00022552"/>
    </source>
</evidence>
<evidence type="ECO:0000313" key="13">
    <source>
        <dbReference type="Proteomes" id="UP001166286"/>
    </source>
</evidence>
<dbReference type="GO" id="GO:0005730">
    <property type="term" value="C:nucleolus"/>
    <property type="evidence" value="ECO:0007669"/>
    <property type="project" value="UniProtKB-SubCell"/>
</dbReference>
<dbReference type="InterPro" id="IPR004088">
    <property type="entry name" value="KH_dom_type_1"/>
</dbReference>
<dbReference type="GO" id="GO:0000467">
    <property type="term" value="P:exonucleolytic trimming to generate mature 3'-end of 5.8S rRNA from tricistronic rRNA transcript (SSU-rRNA, 5.8S rRNA, LSU-rRNA)"/>
    <property type="evidence" value="ECO:0007669"/>
    <property type="project" value="TreeGrafter"/>
</dbReference>